<reference evidence="2" key="1">
    <citation type="submission" date="2020-01" db="EMBL/GenBank/DDBJ databases">
        <title>Patterns of diversity and host range of bacteriophage communities associated with bean-nodulatin bacteria.</title>
        <authorList>
            <person name="Vann Cauwenberghe J."/>
            <person name="Santamaria R.I."/>
            <person name="Bustos P."/>
            <person name="Juarez S."/>
            <person name="Gonzalez V."/>
        </authorList>
    </citation>
    <scope>NUCLEOTIDE SEQUENCE</scope>
</reference>
<proteinExistence type="predicted"/>
<evidence type="ECO:0000313" key="3">
    <source>
        <dbReference type="Proteomes" id="UP000639704"/>
    </source>
</evidence>
<gene>
    <name evidence="2" type="ORF">EVC01_054</name>
</gene>
<evidence type="ECO:0000256" key="1">
    <source>
        <dbReference type="SAM" id="Phobius"/>
    </source>
</evidence>
<sequence>MGFNLFLLSAFIVGAFVLYRNYREWMFIRQMRAYNHRMRTYHEGVKAFTASYRDGAYHVD</sequence>
<keyword evidence="1" id="KW-1133">Transmembrane helix</keyword>
<name>A0A7S5UXB6_9CAUD</name>
<keyword evidence="1" id="KW-0472">Membrane</keyword>
<feature type="transmembrane region" description="Helical" evidence="1">
    <location>
        <begin position="6"/>
        <end position="22"/>
    </location>
</feature>
<keyword evidence="3" id="KW-1185">Reference proteome</keyword>
<keyword evidence="1" id="KW-0812">Transmembrane</keyword>
<organism evidence="2 3">
    <name type="scientific">Rhizobium phage RHph_I38</name>
    <dbReference type="NCBI Taxonomy" id="2509734"/>
    <lineage>
        <taxon>Viruses</taxon>
        <taxon>Duplodnaviria</taxon>
        <taxon>Heunggongvirae</taxon>
        <taxon>Uroviricota</taxon>
        <taxon>Caudoviricetes</taxon>
        <taxon>Autographivirales</taxon>
        <taxon>Dunnvirinae</taxon>
        <taxon>Cuernavacavirus</taxon>
        <taxon>Cuernavacavirus RHphI38</taxon>
    </lineage>
</organism>
<dbReference type="EMBL" id="MN988529">
    <property type="protein sequence ID" value="QIG73218.1"/>
    <property type="molecule type" value="Genomic_DNA"/>
</dbReference>
<accession>A0A7S5UXB6</accession>
<protein>
    <submittedName>
        <fullName evidence="2">Uncharacterized protein</fullName>
    </submittedName>
</protein>
<dbReference type="Proteomes" id="UP000639704">
    <property type="component" value="Segment"/>
</dbReference>
<evidence type="ECO:0000313" key="2">
    <source>
        <dbReference type="EMBL" id="QIG73218.1"/>
    </source>
</evidence>